<feature type="transmembrane region" description="Helical" evidence="10">
    <location>
        <begin position="458"/>
        <end position="478"/>
    </location>
</feature>
<evidence type="ECO:0000256" key="9">
    <source>
        <dbReference type="ARBA" id="ARBA00093617"/>
    </source>
</evidence>
<dbReference type="Pfam" id="PF02366">
    <property type="entry name" value="PMT"/>
    <property type="match status" value="1"/>
</dbReference>
<comment type="function">
    <text evidence="10">Protein O-mannosyltransferase that catalyzes the transfer of a single mannose residue from a polyprenol phospho-mannosyl lipidic donor to the hydroxyl group of selected serine and threonine residues in acceptor proteins.</text>
</comment>
<dbReference type="PANTHER" id="PTHR10050:SF46">
    <property type="entry name" value="PROTEIN O-MANNOSYL-TRANSFERASE 2"/>
    <property type="match status" value="1"/>
</dbReference>
<keyword evidence="8 10" id="KW-0472">Membrane</keyword>
<comment type="pathway">
    <text evidence="2 10">Protein modification; protein glycosylation.</text>
</comment>
<dbReference type="PANTHER" id="PTHR10050">
    <property type="entry name" value="DOLICHYL-PHOSPHATE-MANNOSE--PROTEIN MANNOSYLTRANSFERASE"/>
    <property type="match status" value="1"/>
</dbReference>
<dbReference type="InterPro" id="IPR032421">
    <property type="entry name" value="PMT_4TMC"/>
</dbReference>
<keyword evidence="7 10" id="KW-1133">Transmembrane helix</keyword>
<accession>A0ABT0CFX9</accession>
<name>A0ABT0CFX9_THEVL</name>
<dbReference type="InterPro" id="IPR003342">
    <property type="entry name" value="ArnT-like_N"/>
</dbReference>
<reference evidence="14" key="1">
    <citation type="submission" date="2021-02" db="EMBL/GenBank/DDBJ databases">
        <title>The CRISPR/cas machinery reduction and long-range gene transfer in the hot spring cyanobacterium Synechococcus.</title>
        <authorList>
            <person name="Dvorak P."/>
            <person name="Jahodarova E."/>
            <person name="Hasler P."/>
            <person name="Poulickova A."/>
        </authorList>
    </citation>
    <scope>NUCLEOTIDE SEQUENCE</scope>
    <source>
        <strain evidence="14">Rupite</strain>
    </source>
</reference>
<dbReference type="Pfam" id="PF16192">
    <property type="entry name" value="PMT_4TMC"/>
    <property type="match status" value="1"/>
</dbReference>
<evidence type="ECO:0000256" key="10">
    <source>
        <dbReference type="RuleBase" id="RU367007"/>
    </source>
</evidence>
<evidence type="ECO:0000313" key="14">
    <source>
        <dbReference type="EMBL" id="MCJ2544617.1"/>
    </source>
</evidence>
<protein>
    <recommendedName>
        <fullName evidence="9 10">Polyprenol-phosphate-mannose--protein mannosyltransferase</fullName>
        <ecNumber evidence="10">2.4.1.-</ecNumber>
    </recommendedName>
</protein>
<evidence type="ECO:0000256" key="5">
    <source>
        <dbReference type="ARBA" id="ARBA00022679"/>
    </source>
</evidence>
<evidence type="ECO:0000313" key="15">
    <source>
        <dbReference type="Proteomes" id="UP000830835"/>
    </source>
</evidence>
<feature type="transmembrane region" description="Helical" evidence="10">
    <location>
        <begin position="186"/>
        <end position="203"/>
    </location>
</feature>
<feature type="transmembrane region" description="Helical" evidence="10">
    <location>
        <begin position="379"/>
        <end position="397"/>
    </location>
</feature>
<keyword evidence="15" id="KW-1185">Reference proteome</keyword>
<dbReference type="EC" id="2.4.1.-" evidence="10"/>
<feature type="domain" description="ArnT-like N-terminal" evidence="12">
    <location>
        <begin position="45"/>
        <end position="269"/>
    </location>
</feature>
<evidence type="ECO:0000256" key="6">
    <source>
        <dbReference type="ARBA" id="ARBA00022692"/>
    </source>
</evidence>
<sequence>MTVEPTPTDPAPERPRSSLLPMPTLGSPQTAVGSRQWLLWGALGIFLIGLGMRLWRLNEFPAPVFDEVYFPEFAQNYLDGKPFFDVHPPLGKYFIALSIQVFGRNEWGFRFATALCGSLIPLLLTGLAYRLTYHVGLALLSGALLLTDGIFLVESRFGLINVYLVAFGLAAAILLLGGLERRGWRRAVHFTGSGILLGAAVSVKWNGLWFAFMFALLGLLVWGVIWLRPQWIPRLGLLVQIRHLRWWHYAFCFILAPLVFYALQWIPHLQFNPQQGLTLDWSWAGIQNYFRALVAINQSIYGGQTAANLVVDEETPVHPYCSTSLRSLVAWFPALRPWLATRLGSAGAWSWPIMGRSVGYYFSSEDNLWRAVHGLGNPWLWWLGTGSILVLVGRGIRRFNGIEAFILIGYAANYLPWFMVSRCVFIYHYMSALAFSTLALAWLVILGWQSYQRFWRGVSLTAVALVLATLIFFFPIWFGLPLSPNGFYARMWFRSTPVPLFCFSPESCERTPLRLPPIPGLNWI</sequence>
<feature type="transmembrane region" description="Helical" evidence="10">
    <location>
        <begin position="37"/>
        <end position="55"/>
    </location>
</feature>
<feature type="transmembrane region" description="Helical" evidence="10">
    <location>
        <begin position="107"/>
        <end position="124"/>
    </location>
</feature>
<evidence type="ECO:0000256" key="8">
    <source>
        <dbReference type="ARBA" id="ARBA00023136"/>
    </source>
</evidence>
<keyword evidence="5 10" id="KW-0808">Transferase</keyword>
<dbReference type="RefSeq" id="WP_244353422.1">
    <property type="nucleotide sequence ID" value="NZ_JAFIRA010000092.1"/>
</dbReference>
<evidence type="ECO:0000259" key="13">
    <source>
        <dbReference type="Pfam" id="PF16192"/>
    </source>
</evidence>
<evidence type="ECO:0000256" key="4">
    <source>
        <dbReference type="ARBA" id="ARBA00022676"/>
    </source>
</evidence>
<proteinExistence type="inferred from homology"/>
<evidence type="ECO:0000256" key="7">
    <source>
        <dbReference type="ARBA" id="ARBA00022989"/>
    </source>
</evidence>
<keyword evidence="10" id="KW-1003">Cell membrane</keyword>
<dbReference type="Proteomes" id="UP000830835">
    <property type="component" value="Unassembled WGS sequence"/>
</dbReference>
<evidence type="ECO:0000256" key="3">
    <source>
        <dbReference type="ARBA" id="ARBA00007222"/>
    </source>
</evidence>
<feature type="transmembrane region" description="Helical" evidence="10">
    <location>
        <begin position="404"/>
        <end position="420"/>
    </location>
</feature>
<evidence type="ECO:0000256" key="1">
    <source>
        <dbReference type="ARBA" id="ARBA00004127"/>
    </source>
</evidence>
<comment type="subcellular location">
    <subcellularLocation>
        <location evidence="10">Cell membrane</location>
    </subcellularLocation>
    <subcellularLocation>
        <location evidence="1">Endomembrane system</location>
        <topology evidence="1">Multi-pass membrane protein</topology>
    </subcellularLocation>
</comment>
<feature type="domain" description="Protein O-mannosyl-transferase C-terminal four TM" evidence="13">
    <location>
        <begin position="347"/>
        <end position="495"/>
    </location>
</feature>
<dbReference type="EMBL" id="JAFIRA010000092">
    <property type="protein sequence ID" value="MCJ2544617.1"/>
    <property type="molecule type" value="Genomic_DNA"/>
</dbReference>
<feature type="transmembrane region" description="Helical" evidence="10">
    <location>
        <begin position="159"/>
        <end position="179"/>
    </location>
</feature>
<feature type="transmembrane region" description="Helical" evidence="10">
    <location>
        <begin position="131"/>
        <end position="153"/>
    </location>
</feature>
<evidence type="ECO:0000256" key="2">
    <source>
        <dbReference type="ARBA" id="ARBA00004922"/>
    </source>
</evidence>
<evidence type="ECO:0000256" key="11">
    <source>
        <dbReference type="SAM" id="MobiDB-lite"/>
    </source>
</evidence>
<feature type="transmembrane region" description="Helical" evidence="10">
    <location>
        <begin position="426"/>
        <end position="446"/>
    </location>
</feature>
<evidence type="ECO:0000259" key="12">
    <source>
        <dbReference type="Pfam" id="PF02366"/>
    </source>
</evidence>
<dbReference type="InterPro" id="IPR027005">
    <property type="entry name" value="PMT-like"/>
</dbReference>
<feature type="transmembrane region" description="Helical" evidence="10">
    <location>
        <begin position="209"/>
        <end position="227"/>
    </location>
</feature>
<organism evidence="14 15">
    <name type="scientific">Thermostichus vulcanus str. 'Rupite'</name>
    <dbReference type="NCBI Taxonomy" id="2813851"/>
    <lineage>
        <taxon>Bacteria</taxon>
        <taxon>Bacillati</taxon>
        <taxon>Cyanobacteriota</taxon>
        <taxon>Cyanophyceae</taxon>
        <taxon>Thermostichales</taxon>
        <taxon>Thermostichaceae</taxon>
        <taxon>Thermostichus</taxon>
    </lineage>
</organism>
<comment type="caution">
    <text evidence="14">The sequence shown here is derived from an EMBL/GenBank/DDBJ whole genome shotgun (WGS) entry which is preliminary data.</text>
</comment>
<comment type="similarity">
    <text evidence="3 10">Belongs to the glycosyltransferase 39 family.</text>
</comment>
<keyword evidence="4 10" id="KW-0328">Glycosyltransferase</keyword>
<gene>
    <name evidence="14" type="ORF">JX360_17205</name>
</gene>
<keyword evidence="6 10" id="KW-0812">Transmembrane</keyword>
<feature type="transmembrane region" description="Helical" evidence="10">
    <location>
        <begin position="247"/>
        <end position="266"/>
    </location>
</feature>
<feature type="region of interest" description="Disordered" evidence="11">
    <location>
        <begin position="1"/>
        <end position="27"/>
    </location>
</feature>